<evidence type="ECO:0000313" key="3">
    <source>
        <dbReference type="EMBL" id="ORD95401.1"/>
    </source>
</evidence>
<keyword evidence="2" id="KW-1133">Transmembrane helix</keyword>
<gene>
    <name evidence="3" type="ORF">HERIO_2524</name>
</gene>
<dbReference type="Proteomes" id="UP000192356">
    <property type="component" value="Unassembled WGS sequence"/>
</dbReference>
<keyword evidence="4" id="KW-1185">Reference proteome</keyword>
<organism evidence="3 4">
    <name type="scientific">Hepatospora eriocheir</name>
    <dbReference type="NCBI Taxonomy" id="1081669"/>
    <lineage>
        <taxon>Eukaryota</taxon>
        <taxon>Fungi</taxon>
        <taxon>Fungi incertae sedis</taxon>
        <taxon>Microsporidia</taxon>
        <taxon>Hepatosporidae</taxon>
        <taxon>Hepatospora</taxon>
    </lineage>
</organism>
<evidence type="ECO:0000313" key="4">
    <source>
        <dbReference type="Proteomes" id="UP000192356"/>
    </source>
</evidence>
<keyword evidence="2" id="KW-0812">Transmembrane</keyword>
<protein>
    <submittedName>
        <fullName evidence="3">Uncharacterized protein</fullName>
    </submittedName>
</protein>
<reference evidence="3 4" key="1">
    <citation type="journal article" date="2017" name="Environ. Microbiol.">
        <title>Decay of the glycolytic pathway and adaptation to intranuclear parasitism within Enterocytozoonidae microsporidia.</title>
        <authorList>
            <person name="Wiredu Boakye D."/>
            <person name="Jaroenlak P."/>
            <person name="Prachumwat A."/>
            <person name="Williams T.A."/>
            <person name="Bateman K.S."/>
            <person name="Itsathitphaisarn O."/>
            <person name="Sritunyalucksana K."/>
            <person name="Paszkiewicz K.H."/>
            <person name="Moore K.A."/>
            <person name="Stentiford G.D."/>
            <person name="Williams B.A."/>
        </authorList>
    </citation>
    <scope>NUCLEOTIDE SEQUENCE [LARGE SCALE GENOMIC DNA]</scope>
    <source>
        <strain evidence="3 4">GB1</strain>
    </source>
</reference>
<dbReference type="VEuPathDB" id="MicrosporidiaDB:HERIO_2524"/>
<dbReference type="AlphaFoldDB" id="A0A1X0Q6K9"/>
<evidence type="ECO:0000256" key="1">
    <source>
        <dbReference type="SAM" id="Coils"/>
    </source>
</evidence>
<keyword evidence="2" id="KW-0472">Membrane</keyword>
<accession>A0A1X0Q6K9</accession>
<evidence type="ECO:0000256" key="2">
    <source>
        <dbReference type="SAM" id="Phobius"/>
    </source>
</evidence>
<feature type="transmembrane region" description="Helical" evidence="2">
    <location>
        <begin position="16"/>
        <end position="37"/>
    </location>
</feature>
<name>A0A1X0Q6K9_9MICR</name>
<dbReference type="EMBL" id="LVKB01000333">
    <property type="protein sequence ID" value="ORD95401.1"/>
    <property type="molecule type" value="Genomic_DNA"/>
</dbReference>
<keyword evidence="1" id="KW-0175">Coiled coil</keyword>
<comment type="caution">
    <text evidence="3">The sequence shown here is derived from an EMBL/GenBank/DDBJ whole genome shotgun (WGS) entry which is preliminary data.</text>
</comment>
<sequence>MKIGLFKSKSFFKKRVLNMIIIISLVIFTVIMMYVYYKFKIDNLEKKHFYIQERLKKKYFYKLKEETENYKKQFKKLEEKIKMMHHKSNSYLKIIRILLCKNQEIFNKLIDNLINYTRKSFDKSDYDTFKIIKKSIYTVLLKKTWTSKKMKNIINKEIS</sequence>
<feature type="coiled-coil region" evidence="1">
    <location>
        <begin position="60"/>
        <end position="87"/>
    </location>
</feature>
<proteinExistence type="predicted"/>